<organism evidence="1">
    <name type="scientific">Vitis vinifera</name>
    <name type="common">Grape</name>
    <dbReference type="NCBI Taxonomy" id="29760"/>
    <lineage>
        <taxon>Eukaryota</taxon>
        <taxon>Viridiplantae</taxon>
        <taxon>Streptophyta</taxon>
        <taxon>Embryophyta</taxon>
        <taxon>Tracheophyta</taxon>
        <taxon>Spermatophyta</taxon>
        <taxon>Magnoliopsida</taxon>
        <taxon>eudicotyledons</taxon>
        <taxon>Gunneridae</taxon>
        <taxon>Pentapetalae</taxon>
        <taxon>rosids</taxon>
        <taxon>Vitales</taxon>
        <taxon>Vitaceae</taxon>
        <taxon>Viteae</taxon>
        <taxon>Vitis</taxon>
    </lineage>
</organism>
<proteinExistence type="predicted"/>
<dbReference type="AlphaFoldDB" id="A5B6T6"/>
<reference evidence="1" key="1">
    <citation type="journal article" date="2007" name="PLoS ONE">
        <title>The first genome sequence of an elite grapevine cultivar (Pinot noir Vitis vinifera L.): coping with a highly heterozygous genome.</title>
        <authorList>
            <person name="Velasco R."/>
            <person name="Zharkikh A."/>
            <person name="Troggio M."/>
            <person name="Cartwright D.A."/>
            <person name="Cestaro A."/>
            <person name="Pruss D."/>
            <person name="Pindo M."/>
            <person name="FitzGerald L.M."/>
            <person name="Vezzulli S."/>
            <person name="Reid J."/>
            <person name="Malacarne G."/>
            <person name="Iliev D."/>
            <person name="Coppola G."/>
            <person name="Wardell B."/>
            <person name="Micheletti D."/>
            <person name="Macalma T."/>
            <person name="Facci M."/>
            <person name="Mitchell J.T."/>
            <person name="Perazzolli M."/>
            <person name="Eldredge G."/>
            <person name="Gatto P."/>
            <person name="Oyzerski R."/>
            <person name="Moretto M."/>
            <person name="Gutin N."/>
            <person name="Stefanini M."/>
            <person name="Chen Y."/>
            <person name="Segala C."/>
            <person name="Davenport C."/>
            <person name="Dematte L."/>
            <person name="Mraz A."/>
            <person name="Battilana J."/>
            <person name="Stormo K."/>
            <person name="Costa F."/>
            <person name="Tao Q."/>
            <person name="Si-Ammour A."/>
            <person name="Harkins T."/>
            <person name="Lackey A."/>
            <person name="Perbost C."/>
            <person name="Taillon B."/>
            <person name="Stella A."/>
            <person name="Solovyev V."/>
            <person name="Fawcett J.A."/>
            <person name="Sterck L."/>
            <person name="Vandepoele K."/>
            <person name="Grando S.M."/>
            <person name="Toppo S."/>
            <person name="Moser C."/>
            <person name="Lanchbury J."/>
            <person name="Bogden R."/>
            <person name="Skolnick M."/>
            <person name="Sgaramella V."/>
            <person name="Bhatnagar S.K."/>
            <person name="Fontana P."/>
            <person name="Gutin A."/>
            <person name="Van de Peer Y."/>
            <person name="Salamini F."/>
            <person name="Viola R."/>
        </authorList>
    </citation>
    <scope>NUCLEOTIDE SEQUENCE</scope>
</reference>
<evidence type="ECO:0000313" key="1">
    <source>
        <dbReference type="EMBL" id="CAN63205.1"/>
    </source>
</evidence>
<dbReference type="EMBL" id="AM448677">
    <property type="protein sequence ID" value="CAN63205.1"/>
    <property type="molecule type" value="Genomic_DNA"/>
</dbReference>
<gene>
    <name evidence="1" type="ORF">VITISV_043881</name>
</gene>
<sequence>MGHFDPKLQYQTMTSVPTVVVPEVFAQLSIDNVQQQPSQPAQFEGPQAGPWALDIPRARPVDQSTSSVARPGLGHGPWALLLRARRPGLARWRPLGFDTIYKADISPEA</sequence>
<protein>
    <submittedName>
        <fullName evidence="1">Uncharacterized protein</fullName>
    </submittedName>
</protein>
<accession>A5B6T6</accession>
<name>A5B6T6_VITVI</name>